<dbReference type="InterPro" id="IPR001223">
    <property type="entry name" value="Glyco_hydro18_cat"/>
</dbReference>
<dbReference type="GO" id="GO:0005975">
    <property type="term" value="P:carbohydrate metabolic process"/>
    <property type="evidence" value="ECO:0007669"/>
    <property type="project" value="InterPro"/>
</dbReference>
<dbReference type="GO" id="GO:0005576">
    <property type="term" value="C:extracellular region"/>
    <property type="evidence" value="ECO:0007669"/>
    <property type="project" value="InterPro"/>
</dbReference>
<dbReference type="Proteomes" id="UP001374579">
    <property type="component" value="Unassembled WGS sequence"/>
</dbReference>
<dbReference type="InterPro" id="IPR050314">
    <property type="entry name" value="Glycosyl_Hydrlase_18"/>
</dbReference>
<dbReference type="PROSITE" id="PS01095">
    <property type="entry name" value="GH18_1"/>
    <property type="match status" value="1"/>
</dbReference>
<evidence type="ECO:0000256" key="2">
    <source>
        <dbReference type="ARBA" id="ARBA00022669"/>
    </source>
</evidence>
<dbReference type="GO" id="GO:0006032">
    <property type="term" value="P:chitin catabolic process"/>
    <property type="evidence" value="ECO:0007669"/>
    <property type="project" value="UniProtKB-ARBA"/>
</dbReference>
<name>A0AAN9BY82_9CAEN</name>
<dbReference type="FunFam" id="3.20.20.80:FF:000007">
    <property type="entry name" value="Acidic mammalian chitinase"/>
    <property type="match status" value="1"/>
</dbReference>
<evidence type="ECO:0000256" key="7">
    <source>
        <dbReference type="RuleBase" id="RU000489"/>
    </source>
</evidence>
<keyword evidence="3 9" id="KW-0732">Signal</keyword>
<dbReference type="InterPro" id="IPR017853">
    <property type="entry name" value="GH"/>
</dbReference>
<dbReference type="PANTHER" id="PTHR11177">
    <property type="entry name" value="CHITINASE"/>
    <property type="match status" value="1"/>
</dbReference>
<comment type="caution">
    <text evidence="12">The sequence shown here is derived from an EMBL/GenBank/DDBJ whole genome shotgun (WGS) entry which is preliminary data.</text>
</comment>
<feature type="compositionally biased region" description="Polar residues" evidence="8">
    <location>
        <begin position="117"/>
        <end position="141"/>
    </location>
</feature>
<accession>A0AAN9BY82</accession>
<dbReference type="AlphaFoldDB" id="A0AAN9BY82"/>
<evidence type="ECO:0000313" key="12">
    <source>
        <dbReference type="EMBL" id="KAK7113445.1"/>
    </source>
</evidence>
<sequence>MMFLQVKMTTLAVVALLQVSVAFDCNGQDDGYYSDANDCSKFYRCISNVVYEFTCPSGLYFDLTSTACDYPEVVNCDAGSTESPEVTTQSTTTTTQSSTTSTQSTTATTQSPSVTTGSPTETTQSPSVTTGSPSETTQSHPVTGGCQRRVCYYTNWSQYRNGDASYFPEDIDPLLCSHAIFSFAKLDGNHLTHYEWNDLSTDWSKGLYERMNDLKAQNPDLKTLLAVGGWNMGSASFTAMVANETSRQDFADHSITFLTQNGFDGLDLDWEYPGNRGSPADDKQKFTALVKQLRMTYDTYAASSGQTLLLTAAVAAGKGTIDTAYEVAEIAADLDFINLMSYDLHGGWEDKTGHNSPLYSHPSETGDDLYLNVDWAARYWVELGTPKDKLVIGVPLYGRTFTLSSSDTSLGAPASGPGTAGSYTKEGGFLAYYEICTQLSSADVSEVIPEMKVPYMAKGDQWIGYDDPTSLREKVKYIKSNGYGGVMAWATPLDDFSGIFCGQGKYPLWSAVNDECNNDE</sequence>
<dbReference type="Gene3D" id="2.170.140.10">
    <property type="entry name" value="Chitin binding domain"/>
    <property type="match status" value="1"/>
</dbReference>
<dbReference type="SMART" id="SM00636">
    <property type="entry name" value="Glyco_18"/>
    <property type="match status" value="1"/>
</dbReference>
<dbReference type="PROSITE" id="PS51910">
    <property type="entry name" value="GH18_2"/>
    <property type="match status" value="1"/>
</dbReference>
<proteinExistence type="inferred from homology"/>
<evidence type="ECO:0000256" key="9">
    <source>
        <dbReference type="SAM" id="SignalP"/>
    </source>
</evidence>
<dbReference type="InterPro" id="IPR036508">
    <property type="entry name" value="Chitin-bd_dom_sf"/>
</dbReference>
<evidence type="ECO:0000256" key="6">
    <source>
        <dbReference type="ARBA" id="ARBA00023295"/>
    </source>
</evidence>
<dbReference type="PROSITE" id="PS50940">
    <property type="entry name" value="CHIT_BIND_II"/>
    <property type="match status" value="1"/>
</dbReference>
<reference evidence="12 13" key="1">
    <citation type="submission" date="2024-02" db="EMBL/GenBank/DDBJ databases">
        <title>Chromosome-scale genome assembly of the rough periwinkle Littorina saxatilis.</title>
        <authorList>
            <person name="De Jode A."/>
            <person name="Faria R."/>
            <person name="Formenti G."/>
            <person name="Sims Y."/>
            <person name="Smith T.P."/>
            <person name="Tracey A."/>
            <person name="Wood J.M.D."/>
            <person name="Zagrodzka Z.B."/>
            <person name="Johannesson K."/>
            <person name="Butlin R.K."/>
            <person name="Leder E.H."/>
        </authorList>
    </citation>
    <scope>NUCLEOTIDE SEQUENCE [LARGE SCALE GENOMIC DNA]</scope>
    <source>
        <strain evidence="12">Snail1</strain>
        <tissue evidence="12">Muscle</tissue>
    </source>
</reference>
<dbReference type="Gene3D" id="3.20.20.80">
    <property type="entry name" value="Glycosidases"/>
    <property type="match status" value="1"/>
</dbReference>
<evidence type="ECO:0000313" key="13">
    <source>
        <dbReference type="Proteomes" id="UP001374579"/>
    </source>
</evidence>
<dbReference type="EMBL" id="JBAMIC010000002">
    <property type="protein sequence ID" value="KAK7113445.1"/>
    <property type="molecule type" value="Genomic_DNA"/>
</dbReference>
<evidence type="ECO:0000256" key="1">
    <source>
        <dbReference type="ARBA" id="ARBA00009121"/>
    </source>
</evidence>
<dbReference type="SMART" id="SM00494">
    <property type="entry name" value="ChtBD2"/>
    <property type="match status" value="1"/>
</dbReference>
<feature type="signal peptide" evidence="9">
    <location>
        <begin position="1"/>
        <end position="22"/>
    </location>
</feature>
<dbReference type="SUPFAM" id="SSF57625">
    <property type="entry name" value="Invertebrate chitin-binding proteins"/>
    <property type="match status" value="1"/>
</dbReference>
<evidence type="ECO:0000256" key="8">
    <source>
        <dbReference type="SAM" id="MobiDB-lite"/>
    </source>
</evidence>
<feature type="domain" description="GH18" evidence="11">
    <location>
        <begin position="147"/>
        <end position="519"/>
    </location>
</feature>
<dbReference type="SUPFAM" id="SSF54556">
    <property type="entry name" value="Chitinase insertion domain"/>
    <property type="match status" value="1"/>
</dbReference>
<dbReference type="Pfam" id="PF01607">
    <property type="entry name" value="CBM_14"/>
    <property type="match status" value="1"/>
</dbReference>
<dbReference type="GO" id="GO:0008061">
    <property type="term" value="F:chitin binding"/>
    <property type="evidence" value="ECO:0007669"/>
    <property type="project" value="UniProtKB-KW"/>
</dbReference>
<protein>
    <recommendedName>
        <fullName evidence="14">Chitinase</fullName>
    </recommendedName>
</protein>
<keyword evidence="13" id="KW-1185">Reference proteome</keyword>
<evidence type="ECO:0000256" key="3">
    <source>
        <dbReference type="ARBA" id="ARBA00022729"/>
    </source>
</evidence>
<dbReference type="InterPro" id="IPR001579">
    <property type="entry name" value="Glyco_hydro_18_chit_AS"/>
</dbReference>
<dbReference type="InterPro" id="IPR002557">
    <property type="entry name" value="Chitin-bd_dom"/>
</dbReference>
<dbReference type="InterPro" id="IPR011583">
    <property type="entry name" value="Chitinase_II/V-like_cat"/>
</dbReference>
<evidence type="ECO:0000259" key="10">
    <source>
        <dbReference type="PROSITE" id="PS50940"/>
    </source>
</evidence>
<feature type="region of interest" description="Disordered" evidence="8">
    <location>
        <begin position="79"/>
        <end position="143"/>
    </location>
</feature>
<dbReference type="SUPFAM" id="SSF51445">
    <property type="entry name" value="(Trans)glycosidases"/>
    <property type="match status" value="1"/>
</dbReference>
<feature type="compositionally biased region" description="Low complexity" evidence="8">
    <location>
        <begin position="80"/>
        <end position="116"/>
    </location>
</feature>
<keyword evidence="2" id="KW-0147">Chitin-binding</keyword>
<gene>
    <name evidence="12" type="ORF">V1264_012734</name>
</gene>
<evidence type="ECO:0000256" key="5">
    <source>
        <dbReference type="ARBA" id="ARBA00023157"/>
    </source>
</evidence>
<evidence type="ECO:0000256" key="4">
    <source>
        <dbReference type="ARBA" id="ARBA00022801"/>
    </source>
</evidence>
<keyword evidence="6 7" id="KW-0326">Glycosidase</keyword>
<feature type="domain" description="Chitin-binding type-2" evidence="10">
    <location>
        <begin position="22"/>
        <end position="78"/>
    </location>
</feature>
<dbReference type="Pfam" id="PF00704">
    <property type="entry name" value="Glyco_hydro_18"/>
    <property type="match status" value="1"/>
</dbReference>
<dbReference type="Gene3D" id="3.10.50.10">
    <property type="match status" value="1"/>
</dbReference>
<evidence type="ECO:0008006" key="14">
    <source>
        <dbReference type="Google" id="ProtNLM"/>
    </source>
</evidence>
<comment type="similarity">
    <text evidence="1">Belongs to the glycosyl hydrolase 18 family. Chitinase class II subfamily.</text>
</comment>
<evidence type="ECO:0000259" key="11">
    <source>
        <dbReference type="PROSITE" id="PS51910"/>
    </source>
</evidence>
<dbReference type="GO" id="GO:0004568">
    <property type="term" value="F:chitinase activity"/>
    <property type="evidence" value="ECO:0007669"/>
    <property type="project" value="UniProtKB-ARBA"/>
</dbReference>
<dbReference type="CDD" id="cd02872">
    <property type="entry name" value="GH18_chitolectin_chitotriosidase"/>
    <property type="match status" value="1"/>
</dbReference>
<dbReference type="InterPro" id="IPR029070">
    <property type="entry name" value="Chitinase_insertion_sf"/>
</dbReference>
<organism evidence="12 13">
    <name type="scientific">Littorina saxatilis</name>
    <dbReference type="NCBI Taxonomy" id="31220"/>
    <lineage>
        <taxon>Eukaryota</taxon>
        <taxon>Metazoa</taxon>
        <taxon>Spiralia</taxon>
        <taxon>Lophotrochozoa</taxon>
        <taxon>Mollusca</taxon>
        <taxon>Gastropoda</taxon>
        <taxon>Caenogastropoda</taxon>
        <taxon>Littorinimorpha</taxon>
        <taxon>Littorinoidea</taxon>
        <taxon>Littorinidae</taxon>
        <taxon>Littorina</taxon>
    </lineage>
</organism>
<dbReference type="PANTHER" id="PTHR11177:SF317">
    <property type="entry name" value="CHITINASE 12-RELATED"/>
    <property type="match status" value="1"/>
</dbReference>
<keyword evidence="5" id="KW-1015">Disulfide bond</keyword>
<keyword evidence="4 7" id="KW-0378">Hydrolase</keyword>
<dbReference type="FunFam" id="3.10.50.10:FF:000001">
    <property type="entry name" value="Chitinase 3-like 1"/>
    <property type="match status" value="1"/>
</dbReference>
<feature type="chain" id="PRO_5043041461" description="Chitinase" evidence="9">
    <location>
        <begin position="23"/>
        <end position="520"/>
    </location>
</feature>